<evidence type="ECO:0000313" key="1">
    <source>
        <dbReference type="EMBL" id="MCF2497892.1"/>
    </source>
</evidence>
<dbReference type="EMBL" id="JAKFFV010000003">
    <property type="protein sequence ID" value="MCF2497892.1"/>
    <property type="molecule type" value="Genomic_DNA"/>
</dbReference>
<dbReference type="AlphaFoldDB" id="A0A9X1QCE0"/>
<dbReference type="InterPro" id="IPR045944">
    <property type="entry name" value="DUF6364"/>
</dbReference>
<organism evidence="1 2">
    <name type="scientific">Dyadobacter chenhuakuii</name>
    <dbReference type="NCBI Taxonomy" id="2909339"/>
    <lineage>
        <taxon>Bacteria</taxon>
        <taxon>Pseudomonadati</taxon>
        <taxon>Bacteroidota</taxon>
        <taxon>Cytophagia</taxon>
        <taxon>Cytophagales</taxon>
        <taxon>Spirosomataceae</taxon>
        <taxon>Dyadobacter</taxon>
    </lineage>
</organism>
<dbReference type="Pfam" id="PF19891">
    <property type="entry name" value="DUF6364"/>
    <property type="match status" value="1"/>
</dbReference>
<accession>A0A9X1QCE0</accession>
<evidence type="ECO:0000313" key="2">
    <source>
        <dbReference type="Proteomes" id="UP001139411"/>
    </source>
</evidence>
<proteinExistence type="predicted"/>
<reference evidence="1" key="1">
    <citation type="submission" date="2022-01" db="EMBL/GenBank/DDBJ databases">
        <title>Novel species in genus Dyadobacter.</title>
        <authorList>
            <person name="Ma C."/>
        </authorList>
    </citation>
    <scope>NUCLEOTIDE SEQUENCE</scope>
    <source>
        <strain evidence="1">CY357</strain>
    </source>
</reference>
<gene>
    <name evidence="1" type="ORF">L0661_06220</name>
</gene>
<dbReference type="RefSeq" id="WP_235177172.1">
    <property type="nucleotide sequence ID" value="NZ_JAKFFV010000003.1"/>
</dbReference>
<protein>
    <submittedName>
        <fullName evidence="1">DUF6364 family protein</fullName>
    </submittedName>
</protein>
<comment type="caution">
    <text evidence="1">The sequence shown here is derived from an EMBL/GenBank/DDBJ whole genome shotgun (WGS) entry which is preliminary data.</text>
</comment>
<name>A0A9X1QCE0_9BACT</name>
<sequence length="93" mass="10449">MKTTKEPKVKLTLSVKKSAIDNAKKYAQLDGSSLSSIVEDYLVEYSKSNKAENQSDFKNSLAYQLMGCAKGGPLDNMTDDEIKDMRMKDRYSL</sequence>
<dbReference type="Proteomes" id="UP001139411">
    <property type="component" value="Unassembled WGS sequence"/>
</dbReference>